<dbReference type="SUPFAM" id="SSF52972">
    <property type="entry name" value="ITPase-like"/>
    <property type="match status" value="1"/>
</dbReference>
<dbReference type="RefSeq" id="WP_189678320.1">
    <property type="nucleotide sequence ID" value="NZ_BNCJ01000001.1"/>
</dbReference>
<reference evidence="5" key="1">
    <citation type="journal article" date="2014" name="Int. J. Syst. Evol. Microbiol.">
        <title>Complete genome sequence of Corynebacterium casei LMG S-19264T (=DSM 44701T), isolated from a smear-ripened cheese.</title>
        <authorList>
            <consortium name="US DOE Joint Genome Institute (JGI-PGF)"/>
            <person name="Walter F."/>
            <person name="Albersmeier A."/>
            <person name="Kalinowski J."/>
            <person name="Ruckert C."/>
        </authorList>
    </citation>
    <scope>NUCLEOTIDE SEQUENCE</scope>
    <source>
        <strain evidence="5">KCTC 42650</strain>
    </source>
</reference>
<keyword evidence="2 4" id="KW-0378">Hydrolase</keyword>
<dbReference type="Proteomes" id="UP000626220">
    <property type="component" value="Unassembled WGS sequence"/>
</dbReference>
<dbReference type="InterPro" id="IPR003697">
    <property type="entry name" value="Maf-like"/>
</dbReference>
<name>A0A8J3GU76_9RHOB</name>
<comment type="cofactor">
    <cofactor evidence="1 4">
        <name>a divalent metal cation</name>
        <dbReference type="ChEBI" id="CHEBI:60240"/>
    </cofactor>
</comment>
<organism evidence="5 6">
    <name type="scientific">Seohaeicola zhoushanensis</name>
    <dbReference type="NCBI Taxonomy" id="1569283"/>
    <lineage>
        <taxon>Bacteria</taxon>
        <taxon>Pseudomonadati</taxon>
        <taxon>Pseudomonadota</taxon>
        <taxon>Alphaproteobacteria</taxon>
        <taxon>Rhodobacterales</taxon>
        <taxon>Roseobacteraceae</taxon>
        <taxon>Seohaeicola</taxon>
    </lineage>
</organism>
<dbReference type="HAMAP" id="MF_00528">
    <property type="entry name" value="Maf"/>
    <property type="match status" value="1"/>
</dbReference>
<comment type="caution">
    <text evidence="4">Lacks conserved residue(s) required for the propagation of feature annotation.</text>
</comment>
<dbReference type="EMBL" id="BNCJ01000001">
    <property type="protein sequence ID" value="GHF35361.1"/>
    <property type="molecule type" value="Genomic_DNA"/>
</dbReference>
<comment type="catalytic activity">
    <reaction evidence="4">
        <text>a ribonucleoside 5'-triphosphate + H2O = a ribonucleoside 5'-phosphate + diphosphate + H(+)</text>
        <dbReference type="Rhea" id="RHEA:23996"/>
        <dbReference type="ChEBI" id="CHEBI:15377"/>
        <dbReference type="ChEBI" id="CHEBI:15378"/>
        <dbReference type="ChEBI" id="CHEBI:33019"/>
        <dbReference type="ChEBI" id="CHEBI:58043"/>
        <dbReference type="ChEBI" id="CHEBI:61557"/>
        <dbReference type="EC" id="3.6.1.9"/>
    </reaction>
</comment>
<dbReference type="GO" id="GO:0009117">
    <property type="term" value="P:nucleotide metabolic process"/>
    <property type="evidence" value="ECO:0007669"/>
    <property type="project" value="UniProtKB-KW"/>
</dbReference>
<comment type="subcellular location">
    <subcellularLocation>
        <location evidence="4">Cytoplasm</location>
    </subcellularLocation>
</comment>
<evidence type="ECO:0000256" key="1">
    <source>
        <dbReference type="ARBA" id="ARBA00001968"/>
    </source>
</evidence>
<sequence length="199" mass="22334">MAVPIILASGSETRADMLRRARVPFEIAIPRIDEEAVRRALEAEGAKPRDVADALAELKARRIAEKRPEAVVIGSDQVLDLNGEVLSKPETPEEAVIQLARMQGKRHMLLSAAVVIENGQVVWRHVGQVRIRMRDLTPAFIESYVNRNWESIRYSVGGYKIEEEGVRLFSSIEGDLFTILGMPLIELLNYFVLRGLTET</sequence>
<evidence type="ECO:0000256" key="2">
    <source>
        <dbReference type="ARBA" id="ARBA00022801"/>
    </source>
</evidence>
<dbReference type="InterPro" id="IPR029001">
    <property type="entry name" value="ITPase-like_fam"/>
</dbReference>
<dbReference type="Pfam" id="PF02545">
    <property type="entry name" value="Maf"/>
    <property type="match status" value="1"/>
</dbReference>
<dbReference type="PIRSF" id="PIRSF006305">
    <property type="entry name" value="Maf"/>
    <property type="match status" value="1"/>
</dbReference>
<dbReference type="EC" id="3.6.1.9" evidence="4"/>
<dbReference type="PANTHER" id="PTHR43213">
    <property type="entry name" value="BIFUNCTIONAL DTTP/UTP PYROPHOSPHATASE/METHYLTRANSFERASE PROTEIN-RELATED"/>
    <property type="match status" value="1"/>
</dbReference>
<gene>
    <name evidence="5" type="ORF">GCM10017056_03620</name>
</gene>
<keyword evidence="4" id="KW-0963">Cytoplasm</keyword>
<dbReference type="GO" id="GO:0005737">
    <property type="term" value="C:cytoplasm"/>
    <property type="evidence" value="ECO:0007669"/>
    <property type="project" value="UniProtKB-SubCell"/>
</dbReference>
<comment type="function">
    <text evidence="4">Nucleoside triphosphate pyrophosphatase. May have a dual role in cell division arrest and in preventing the incorporation of modified nucleotides into cellular nucleic acids.</text>
</comment>
<dbReference type="GO" id="GO:0047429">
    <property type="term" value="F:nucleoside triphosphate diphosphatase activity"/>
    <property type="evidence" value="ECO:0007669"/>
    <property type="project" value="UniProtKB-EC"/>
</dbReference>
<protein>
    <recommendedName>
        <fullName evidence="4">Nucleoside triphosphate pyrophosphatase</fullName>
        <ecNumber evidence="4">3.6.1.9</ecNumber>
    </recommendedName>
    <alternativeName>
        <fullName evidence="4">Nucleotide pyrophosphatase</fullName>
        <shortName evidence="4">Nucleotide PPase</shortName>
    </alternativeName>
</protein>
<keyword evidence="6" id="KW-1185">Reference proteome</keyword>
<feature type="active site" description="Proton acceptor" evidence="4">
    <location>
        <position position="76"/>
    </location>
</feature>
<comment type="catalytic activity">
    <reaction evidence="4">
        <text>a 2'-deoxyribonucleoside 5'-triphosphate + H2O = a 2'-deoxyribonucleoside 5'-phosphate + diphosphate + H(+)</text>
        <dbReference type="Rhea" id="RHEA:44644"/>
        <dbReference type="ChEBI" id="CHEBI:15377"/>
        <dbReference type="ChEBI" id="CHEBI:15378"/>
        <dbReference type="ChEBI" id="CHEBI:33019"/>
        <dbReference type="ChEBI" id="CHEBI:61560"/>
        <dbReference type="ChEBI" id="CHEBI:65317"/>
        <dbReference type="EC" id="3.6.1.9"/>
    </reaction>
</comment>
<proteinExistence type="inferred from homology"/>
<evidence type="ECO:0000313" key="5">
    <source>
        <dbReference type="EMBL" id="GHF35361.1"/>
    </source>
</evidence>
<evidence type="ECO:0000256" key="3">
    <source>
        <dbReference type="ARBA" id="ARBA00023080"/>
    </source>
</evidence>
<dbReference type="AlphaFoldDB" id="A0A8J3GU76"/>
<evidence type="ECO:0000256" key="4">
    <source>
        <dbReference type="HAMAP-Rule" id="MF_00528"/>
    </source>
</evidence>
<evidence type="ECO:0000313" key="6">
    <source>
        <dbReference type="Proteomes" id="UP000626220"/>
    </source>
</evidence>
<reference evidence="5" key="2">
    <citation type="submission" date="2020-09" db="EMBL/GenBank/DDBJ databases">
        <authorList>
            <person name="Sun Q."/>
            <person name="Kim S."/>
        </authorList>
    </citation>
    <scope>NUCLEOTIDE SEQUENCE</scope>
    <source>
        <strain evidence="5">KCTC 42650</strain>
    </source>
</reference>
<accession>A0A8J3GU76</accession>
<dbReference type="Gene3D" id="3.90.950.10">
    <property type="match status" value="1"/>
</dbReference>
<comment type="caution">
    <text evidence="5">The sequence shown here is derived from an EMBL/GenBank/DDBJ whole genome shotgun (WGS) entry which is preliminary data.</text>
</comment>
<comment type="similarity">
    <text evidence="4">Belongs to the Maf family.</text>
</comment>
<keyword evidence="3 4" id="KW-0546">Nucleotide metabolism</keyword>
<dbReference type="CDD" id="cd00555">
    <property type="entry name" value="Maf"/>
    <property type="match status" value="1"/>
</dbReference>
<dbReference type="NCBIfam" id="TIGR00172">
    <property type="entry name" value="maf"/>
    <property type="match status" value="1"/>
</dbReference>
<dbReference type="PANTHER" id="PTHR43213:SF5">
    <property type="entry name" value="BIFUNCTIONAL DTTP_UTP PYROPHOSPHATASE_METHYLTRANSFERASE PROTEIN-RELATED"/>
    <property type="match status" value="1"/>
</dbReference>